<name>D8QMY6_SELML</name>
<dbReference type="PANTHER" id="PTHR43831">
    <property type="entry name" value="ISOBUTYRYL-COA DEHYDROGENASE"/>
    <property type="match status" value="1"/>
</dbReference>
<keyword evidence="12" id="KW-1185">Reference proteome</keyword>
<dbReference type="InParanoid" id="D8QMY6"/>
<dbReference type="FunFam" id="2.40.110.10:FF:000002">
    <property type="entry name" value="Acyl-CoA dehydrogenase fadE12"/>
    <property type="match status" value="1"/>
</dbReference>
<evidence type="ECO:0000256" key="4">
    <source>
        <dbReference type="ARBA" id="ARBA00022827"/>
    </source>
</evidence>
<dbReference type="EMBL" id="GL377565">
    <property type="protein sequence ID" value="EFJ38012.1"/>
    <property type="molecule type" value="Genomic_DNA"/>
</dbReference>
<dbReference type="Pfam" id="PF02770">
    <property type="entry name" value="Acyl-CoA_dh_M"/>
    <property type="match status" value="1"/>
</dbReference>
<dbReference type="Gramene" id="EFJ38012">
    <property type="protein sequence ID" value="EFJ38012"/>
    <property type="gene ID" value="SELMODRAFT_164182"/>
</dbReference>
<dbReference type="InterPro" id="IPR046373">
    <property type="entry name" value="Acyl-CoA_Oxase/DH_mid-dom_sf"/>
</dbReference>
<reference evidence="11 12" key="1">
    <citation type="journal article" date="2011" name="Science">
        <title>The Selaginella genome identifies genetic changes associated with the evolution of vascular plants.</title>
        <authorList>
            <person name="Banks J.A."/>
            <person name="Nishiyama T."/>
            <person name="Hasebe M."/>
            <person name="Bowman J.L."/>
            <person name="Gribskov M."/>
            <person name="dePamphilis C."/>
            <person name="Albert V.A."/>
            <person name="Aono N."/>
            <person name="Aoyama T."/>
            <person name="Ambrose B.A."/>
            <person name="Ashton N.W."/>
            <person name="Axtell M.J."/>
            <person name="Barker E."/>
            <person name="Barker M.S."/>
            <person name="Bennetzen J.L."/>
            <person name="Bonawitz N.D."/>
            <person name="Chapple C."/>
            <person name="Cheng C."/>
            <person name="Correa L.G."/>
            <person name="Dacre M."/>
            <person name="DeBarry J."/>
            <person name="Dreyer I."/>
            <person name="Elias M."/>
            <person name="Engstrom E.M."/>
            <person name="Estelle M."/>
            <person name="Feng L."/>
            <person name="Finet C."/>
            <person name="Floyd S.K."/>
            <person name="Frommer W.B."/>
            <person name="Fujita T."/>
            <person name="Gramzow L."/>
            <person name="Gutensohn M."/>
            <person name="Harholt J."/>
            <person name="Hattori M."/>
            <person name="Heyl A."/>
            <person name="Hirai T."/>
            <person name="Hiwatashi Y."/>
            <person name="Ishikawa M."/>
            <person name="Iwata M."/>
            <person name="Karol K.G."/>
            <person name="Koehler B."/>
            <person name="Kolukisaoglu U."/>
            <person name="Kubo M."/>
            <person name="Kurata T."/>
            <person name="Lalonde S."/>
            <person name="Li K."/>
            <person name="Li Y."/>
            <person name="Litt A."/>
            <person name="Lyons E."/>
            <person name="Manning G."/>
            <person name="Maruyama T."/>
            <person name="Michael T.P."/>
            <person name="Mikami K."/>
            <person name="Miyazaki S."/>
            <person name="Morinaga S."/>
            <person name="Murata T."/>
            <person name="Mueller-Roeber B."/>
            <person name="Nelson D.R."/>
            <person name="Obara M."/>
            <person name="Oguri Y."/>
            <person name="Olmstead R.G."/>
            <person name="Onodera N."/>
            <person name="Petersen B.L."/>
            <person name="Pils B."/>
            <person name="Prigge M."/>
            <person name="Rensing S.A."/>
            <person name="Riano-Pachon D.M."/>
            <person name="Roberts A.W."/>
            <person name="Sato Y."/>
            <person name="Scheller H.V."/>
            <person name="Schulz B."/>
            <person name="Schulz C."/>
            <person name="Shakirov E.V."/>
            <person name="Shibagaki N."/>
            <person name="Shinohara N."/>
            <person name="Shippen D.E."/>
            <person name="Soerensen I."/>
            <person name="Sotooka R."/>
            <person name="Sugimoto N."/>
            <person name="Sugita M."/>
            <person name="Sumikawa N."/>
            <person name="Tanurdzic M."/>
            <person name="Theissen G."/>
            <person name="Ulvskov P."/>
            <person name="Wakazuki S."/>
            <person name="Weng J.K."/>
            <person name="Willats W.W."/>
            <person name="Wipf D."/>
            <person name="Wolf P.G."/>
            <person name="Yang L."/>
            <person name="Zimmer A.D."/>
            <person name="Zhu Q."/>
            <person name="Mitros T."/>
            <person name="Hellsten U."/>
            <person name="Loque D."/>
            <person name="Otillar R."/>
            <person name="Salamov A."/>
            <person name="Schmutz J."/>
            <person name="Shapiro H."/>
            <person name="Lindquist E."/>
            <person name="Lucas S."/>
            <person name="Rokhsar D."/>
            <person name="Grigoriev I.V."/>
        </authorList>
    </citation>
    <scope>NUCLEOTIDE SEQUENCE [LARGE SCALE GENOMIC DNA]</scope>
</reference>
<dbReference type="Gene3D" id="1.10.540.10">
    <property type="entry name" value="Acyl-CoA dehydrogenase/oxidase, N-terminal domain"/>
    <property type="match status" value="1"/>
</dbReference>
<evidence type="ECO:0000313" key="11">
    <source>
        <dbReference type="EMBL" id="EFJ38012.1"/>
    </source>
</evidence>
<dbReference type="GO" id="GO:0003995">
    <property type="term" value="F:acyl-CoA dehydrogenase activity"/>
    <property type="evidence" value="ECO:0007669"/>
    <property type="project" value="InterPro"/>
</dbReference>
<feature type="domain" description="Acyl-CoA oxidase/dehydrogenase middle" evidence="9">
    <location>
        <begin position="161"/>
        <end position="264"/>
    </location>
</feature>
<dbReference type="Gene3D" id="2.40.110.10">
    <property type="entry name" value="Butyryl-CoA Dehydrogenase, subunit A, domain 2"/>
    <property type="match status" value="1"/>
</dbReference>
<accession>D8QMY6</accession>
<comment type="cofactor">
    <cofactor evidence="1 7">
        <name>FAD</name>
        <dbReference type="ChEBI" id="CHEBI:57692"/>
    </cofactor>
</comment>
<comment type="catalytic activity">
    <reaction evidence="6">
        <text>(2S)-2-methylbutanoyl-CoA + oxidized [electron-transfer flavoprotein] + H(+) = (2E)-2-methylbut-2-enoyl-CoA + reduced [electron-transfer flavoprotein]</text>
        <dbReference type="Rhea" id="RHEA:48256"/>
        <dbReference type="Rhea" id="RHEA-COMP:10685"/>
        <dbReference type="Rhea" id="RHEA-COMP:10686"/>
        <dbReference type="ChEBI" id="CHEBI:15378"/>
        <dbReference type="ChEBI" id="CHEBI:57337"/>
        <dbReference type="ChEBI" id="CHEBI:57692"/>
        <dbReference type="ChEBI" id="CHEBI:58307"/>
        <dbReference type="ChEBI" id="CHEBI:88166"/>
    </reaction>
    <physiologicalReaction direction="left-to-right" evidence="6">
        <dbReference type="Rhea" id="RHEA:48257"/>
    </physiologicalReaction>
</comment>
<evidence type="ECO:0000256" key="6">
    <source>
        <dbReference type="ARBA" id="ARBA00049552"/>
    </source>
</evidence>
<dbReference type="Pfam" id="PF00441">
    <property type="entry name" value="Acyl-CoA_dh_1"/>
    <property type="match status" value="1"/>
</dbReference>
<dbReference type="Gene3D" id="1.20.140.10">
    <property type="entry name" value="Butyryl-CoA Dehydrogenase, subunit A, domain 3"/>
    <property type="match status" value="1"/>
</dbReference>
<dbReference type="InterPro" id="IPR036250">
    <property type="entry name" value="AcylCo_DH-like_C"/>
</dbReference>
<dbReference type="OMA" id="LYREAPM"/>
<dbReference type="InterPro" id="IPR006089">
    <property type="entry name" value="Acyl-CoA_DH_CS"/>
</dbReference>
<dbReference type="InterPro" id="IPR013786">
    <property type="entry name" value="AcylCoA_DH/ox_N"/>
</dbReference>
<evidence type="ECO:0008006" key="13">
    <source>
        <dbReference type="Google" id="ProtNLM"/>
    </source>
</evidence>
<dbReference type="InterPro" id="IPR037069">
    <property type="entry name" value="AcylCoA_DH/ox_N_sf"/>
</dbReference>
<sequence>MALATRSSFRTLKAIRGAHSFCKHATSSGSSSDRVSSLWDEHRLTADQLHFRALATDFAKKELLPNGAQWDCDKYFPVEVLRKAAGLGFGGMFCAEDVGGSRLNRVDGAVIFEALAYGDVSTTAYLTIHNMCCSLIDRYGNDQQRNHWLPKLIQMEFFSSYCLTEPSSGSDAASLQAKNYYQLQTTARQAHGSSDYILNGSKAFISGGSVSDLYLVMARTGALGPKGISCFLLEKGMPGLSFGRPEDKLGWRSQPTTSVVMEEVRVPSANMLGREGQGFAIAMAGLDGGRINIASCSCGGAQFCLDTAQEYASTRKQFGKAITEFQSTQFKLADMQTALHASRLMVSNAAAALDAGSPKASACAAMAKRFATDACFNIANDALQLHGGYGYLKDYPVERYLRDLRVHTILEGTNEIMRVVLFRHMLQQP</sequence>
<evidence type="ECO:0000256" key="7">
    <source>
        <dbReference type="RuleBase" id="RU362125"/>
    </source>
</evidence>
<dbReference type="FunFam" id="1.20.140.10:FF:000001">
    <property type="entry name" value="Acyl-CoA dehydrogenase"/>
    <property type="match status" value="1"/>
</dbReference>
<dbReference type="KEGG" id="smo:SELMODRAFT_164182"/>
<evidence type="ECO:0000259" key="8">
    <source>
        <dbReference type="Pfam" id="PF00441"/>
    </source>
</evidence>
<keyword evidence="5 7" id="KW-0560">Oxidoreductase</keyword>
<dbReference type="InterPro" id="IPR006091">
    <property type="entry name" value="Acyl-CoA_Oxase/DH_mid-dom"/>
</dbReference>
<dbReference type="eggNOG" id="KOG0140">
    <property type="taxonomic scope" value="Eukaryota"/>
</dbReference>
<evidence type="ECO:0000259" key="10">
    <source>
        <dbReference type="Pfam" id="PF02771"/>
    </source>
</evidence>
<dbReference type="PROSITE" id="PS00073">
    <property type="entry name" value="ACYL_COA_DH_2"/>
    <property type="match status" value="1"/>
</dbReference>
<dbReference type="PIRSF" id="PIRSF016578">
    <property type="entry name" value="HsaA"/>
    <property type="match status" value="1"/>
</dbReference>
<gene>
    <name evidence="11" type="ORF">SELMODRAFT_164182</name>
</gene>
<evidence type="ECO:0000256" key="2">
    <source>
        <dbReference type="ARBA" id="ARBA00009347"/>
    </source>
</evidence>
<dbReference type="GO" id="GO:0050660">
    <property type="term" value="F:flavin adenine dinucleotide binding"/>
    <property type="evidence" value="ECO:0007669"/>
    <property type="project" value="InterPro"/>
</dbReference>
<dbReference type="PANTHER" id="PTHR43831:SF1">
    <property type="entry name" value="ISOBUTYRYL-COA DEHYDROGENASE, MITOCHONDRIAL"/>
    <property type="match status" value="1"/>
</dbReference>
<evidence type="ECO:0000256" key="5">
    <source>
        <dbReference type="ARBA" id="ARBA00023002"/>
    </source>
</evidence>
<dbReference type="Pfam" id="PF02771">
    <property type="entry name" value="Acyl-CoA_dh_N"/>
    <property type="match status" value="1"/>
</dbReference>
<dbReference type="STRING" id="88036.D8QMY6"/>
<dbReference type="SUPFAM" id="SSF56645">
    <property type="entry name" value="Acyl-CoA dehydrogenase NM domain-like"/>
    <property type="match status" value="1"/>
</dbReference>
<feature type="domain" description="Acyl-CoA dehydrogenase/oxidase N-terminal" evidence="10">
    <location>
        <begin position="45"/>
        <end position="156"/>
    </location>
</feature>
<dbReference type="InterPro" id="IPR009100">
    <property type="entry name" value="AcylCoA_DH/oxidase_NM_dom_sf"/>
</dbReference>
<dbReference type="InterPro" id="IPR052547">
    <property type="entry name" value="Mito_Isobutyryl-CoADH"/>
</dbReference>
<evidence type="ECO:0000259" key="9">
    <source>
        <dbReference type="Pfam" id="PF02770"/>
    </source>
</evidence>
<proteinExistence type="inferred from homology"/>
<dbReference type="PROSITE" id="PS00072">
    <property type="entry name" value="ACYL_COA_DH_1"/>
    <property type="match status" value="1"/>
</dbReference>
<organism evidence="12">
    <name type="scientific">Selaginella moellendorffii</name>
    <name type="common">Spikemoss</name>
    <dbReference type="NCBI Taxonomy" id="88036"/>
    <lineage>
        <taxon>Eukaryota</taxon>
        <taxon>Viridiplantae</taxon>
        <taxon>Streptophyta</taxon>
        <taxon>Embryophyta</taxon>
        <taxon>Tracheophyta</taxon>
        <taxon>Lycopodiopsida</taxon>
        <taxon>Selaginellales</taxon>
        <taxon>Selaginellaceae</taxon>
        <taxon>Selaginella</taxon>
    </lineage>
</organism>
<keyword evidence="4 7" id="KW-0274">FAD</keyword>
<evidence type="ECO:0000256" key="1">
    <source>
        <dbReference type="ARBA" id="ARBA00001974"/>
    </source>
</evidence>
<keyword evidence="3 7" id="KW-0285">Flavoprotein</keyword>
<feature type="domain" description="Acyl-CoA dehydrogenase/oxidase C-terminal" evidence="8">
    <location>
        <begin position="276"/>
        <end position="425"/>
    </location>
</feature>
<dbReference type="SUPFAM" id="SSF47203">
    <property type="entry name" value="Acyl-CoA dehydrogenase C-terminal domain-like"/>
    <property type="match status" value="1"/>
</dbReference>
<dbReference type="InterPro" id="IPR009075">
    <property type="entry name" value="AcylCo_DH/oxidase_C"/>
</dbReference>
<evidence type="ECO:0000256" key="3">
    <source>
        <dbReference type="ARBA" id="ARBA00022630"/>
    </source>
</evidence>
<dbReference type="Proteomes" id="UP000001514">
    <property type="component" value="Unassembled WGS sequence"/>
</dbReference>
<dbReference type="HOGENOM" id="CLU_018204_0_2_1"/>
<dbReference type="AlphaFoldDB" id="D8QMY6"/>
<protein>
    <recommendedName>
        <fullName evidence="13">Acyl-CoA dehydrogenase</fullName>
    </recommendedName>
</protein>
<comment type="similarity">
    <text evidence="2 7">Belongs to the acyl-CoA dehydrogenase family.</text>
</comment>
<evidence type="ECO:0000313" key="12">
    <source>
        <dbReference type="Proteomes" id="UP000001514"/>
    </source>
</evidence>